<name>A0A968GB26_9SPIO</name>
<evidence type="ECO:0000313" key="2">
    <source>
        <dbReference type="Proteomes" id="UP000711995"/>
    </source>
</evidence>
<sequence>MIRIFSIYKGVILTTGDWYKKVMEHQKVMKGFTITMLEDILNERFLLINDEGFHIIDDGDVEKKLVTIEELNEYLNEAVGLVTLEKAERRTYMEEQGVIQEGQYIDRWDFMEKWDSQMIKVKLMVEDPEEKSQIIQTFLSMGVLLEGAIIDEINKQEFYQKLYELFHGDIPDEKFLLITNYSFLIIEDFEIKNTLRLGELNNYIDFNIGVTNMKKLKFEQFLEKWELVDPDAYVKTYPFMEKWDAQELPIKMMIEDPEKKVKIIQLFREGGVWLGGHPFLERAKSYRHLKLLEYFDGDVPDGKFLLILDEGFYRVEDMDIKEKLATDEKIKSYLQEKLAVSDVINIEMKVKDPVRKAEIQQSFLAMGLMLNDK</sequence>
<evidence type="ECO:0000313" key="1">
    <source>
        <dbReference type="EMBL" id="NIZ40358.1"/>
    </source>
</evidence>
<gene>
    <name evidence="1" type="ORF">HCT14_02370</name>
</gene>
<dbReference type="AlphaFoldDB" id="A0A968GB26"/>
<comment type="caution">
    <text evidence="1">The sequence shown here is derived from an EMBL/GenBank/DDBJ whole genome shotgun (WGS) entry which is preliminary data.</text>
</comment>
<dbReference type="RefSeq" id="WP_167699959.1">
    <property type="nucleotide sequence ID" value="NZ_JAATLJ010000001.1"/>
</dbReference>
<reference evidence="1 2" key="1">
    <citation type="submission" date="2020-03" db="EMBL/GenBank/DDBJ databases">
        <title>Spirochaetal bacteria isolated from arthropods constitute a novel genus Entomospira genus novum within the order Spirochaetales.</title>
        <authorList>
            <person name="Grana-Miraglia L."/>
            <person name="Sikutova S."/>
            <person name="Fingerle V."/>
            <person name="Sing A."/>
            <person name="Castillo-Ramirez S."/>
            <person name="Margos G."/>
            <person name="Rudolf I."/>
        </authorList>
    </citation>
    <scope>NUCLEOTIDE SEQUENCE [LARGE SCALE GENOMIC DNA]</scope>
    <source>
        <strain evidence="1 2">BR193</strain>
    </source>
</reference>
<organism evidence="1 2">
    <name type="scientific">Entomospira entomophila</name>
    <dbReference type="NCBI Taxonomy" id="2719988"/>
    <lineage>
        <taxon>Bacteria</taxon>
        <taxon>Pseudomonadati</taxon>
        <taxon>Spirochaetota</taxon>
        <taxon>Spirochaetia</taxon>
        <taxon>Spirochaetales</taxon>
        <taxon>Spirochaetaceae</taxon>
        <taxon>Entomospira</taxon>
    </lineage>
</organism>
<dbReference type="EMBL" id="JAATLJ010000001">
    <property type="protein sequence ID" value="NIZ40358.1"/>
    <property type="molecule type" value="Genomic_DNA"/>
</dbReference>
<proteinExistence type="predicted"/>
<protein>
    <submittedName>
        <fullName evidence="1">Uncharacterized protein</fullName>
    </submittedName>
</protein>
<dbReference type="Proteomes" id="UP000711995">
    <property type="component" value="Unassembled WGS sequence"/>
</dbReference>
<accession>A0A968GB26</accession>
<keyword evidence="2" id="KW-1185">Reference proteome</keyword>